<dbReference type="AlphaFoldDB" id="A0AAD7QXP7"/>
<keyword evidence="2" id="KW-1185">Reference proteome</keyword>
<dbReference type="GeneID" id="80886554"/>
<protein>
    <submittedName>
        <fullName evidence="1">Uncharacterized protein</fullName>
    </submittedName>
</protein>
<sequence length="105" mass="11718">MAAVKTIVISDTEKDTQKTLQQIEIDFPSEAVDYFKTQWWDDRERWVELHVRKHLKFGIGTTSRVEGSQAALKAVLTSSSGTLFTAGNKINRRGLLQAPANSIIG</sequence>
<gene>
    <name evidence="1" type="ORF">POJ06DRAFT_67781</name>
</gene>
<name>A0AAD7QXP7_9ASCO</name>
<dbReference type="EMBL" id="JARPMG010000002">
    <property type="protein sequence ID" value="KAJ8103362.1"/>
    <property type="molecule type" value="Genomic_DNA"/>
</dbReference>
<proteinExistence type="predicted"/>
<dbReference type="Proteomes" id="UP001217417">
    <property type="component" value="Unassembled WGS sequence"/>
</dbReference>
<accession>A0AAD7QXP7</accession>
<evidence type="ECO:0000313" key="1">
    <source>
        <dbReference type="EMBL" id="KAJ8103362.1"/>
    </source>
</evidence>
<dbReference type="RefSeq" id="XP_056046812.1">
    <property type="nucleotide sequence ID" value="XM_056191388.1"/>
</dbReference>
<organism evidence="1 2">
    <name type="scientific">Lipomyces tetrasporus</name>
    <dbReference type="NCBI Taxonomy" id="54092"/>
    <lineage>
        <taxon>Eukaryota</taxon>
        <taxon>Fungi</taxon>
        <taxon>Dikarya</taxon>
        <taxon>Ascomycota</taxon>
        <taxon>Saccharomycotina</taxon>
        <taxon>Lipomycetes</taxon>
        <taxon>Lipomycetales</taxon>
        <taxon>Lipomycetaceae</taxon>
        <taxon>Lipomyces</taxon>
    </lineage>
</organism>
<comment type="caution">
    <text evidence="1">The sequence shown here is derived from an EMBL/GenBank/DDBJ whole genome shotgun (WGS) entry which is preliminary data.</text>
</comment>
<reference evidence="1" key="1">
    <citation type="submission" date="2023-03" db="EMBL/GenBank/DDBJ databases">
        <title>Near-Complete genome sequence of Lipomyces tetrasporous NRRL Y-64009, an oleaginous yeast capable of growing on lignocellulosic hydrolysates.</title>
        <authorList>
            <consortium name="Lawrence Berkeley National Laboratory"/>
            <person name="Jagtap S.S."/>
            <person name="Liu J.-J."/>
            <person name="Walukiewicz H.E."/>
            <person name="Pangilinan J."/>
            <person name="Lipzen A."/>
            <person name="Ahrendt S."/>
            <person name="Koriabine M."/>
            <person name="Cobaugh K."/>
            <person name="Salamov A."/>
            <person name="Yoshinaga Y."/>
            <person name="Ng V."/>
            <person name="Daum C."/>
            <person name="Grigoriev I.V."/>
            <person name="Slininger P.J."/>
            <person name="Dien B.S."/>
            <person name="Jin Y.-S."/>
            <person name="Rao C.V."/>
        </authorList>
    </citation>
    <scope>NUCLEOTIDE SEQUENCE</scope>
    <source>
        <strain evidence="1">NRRL Y-64009</strain>
    </source>
</reference>
<evidence type="ECO:0000313" key="2">
    <source>
        <dbReference type="Proteomes" id="UP001217417"/>
    </source>
</evidence>